<comment type="pathway">
    <text evidence="2">Cofactor biosynthesis; ubiquinone biosynthesis.</text>
</comment>
<keyword evidence="5" id="KW-0274">FAD</keyword>
<gene>
    <name evidence="9" type="primary">ubiF</name>
    <name evidence="9" type="ORF">POI8812_02916</name>
</gene>
<dbReference type="InterPro" id="IPR010971">
    <property type="entry name" value="UbiH/COQ6"/>
</dbReference>
<dbReference type="PANTHER" id="PTHR43876:SF7">
    <property type="entry name" value="UBIQUINONE BIOSYNTHESIS MONOOXYGENASE COQ6, MITOCHONDRIAL"/>
    <property type="match status" value="1"/>
</dbReference>
<dbReference type="SUPFAM" id="SSF51905">
    <property type="entry name" value="FAD/NAD(P)-binding domain"/>
    <property type="match status" value="1"/>
</dbReference>
<reference evidence="9 10" key="1">
    <citation type="submission" date="2018-03" db="EMBL/GenBank/DDBJ databases">
        <authorList>
            <person name="Keele B.F."/>
        </authorList>
    </citation>
    <scope>NUCLEOTIDE SEQUENCE [LARGE SCALE GENOMIC DNA]</scope>
    <source>
        <strain evidence="9 10">CeCT 8812</strain>
    </source>
</reference>
<dbReference type="EC" id="1.14.13.-" evidence="9"/>
<proteinExistence type="inferred from homology"/>
<dbReference type="GO" id="GO:0006744">
    <property type="term" value="P:ubiquinone biosynthetic process"/>
    <property type="evidence" value="ECO:0007669"/>
    <property type="project" value="UniProtKB-UniPathway"/>
</dbReference>
<dbReference type="InterPro" id="IPR051205">
    <property type="entry name" value="UbiH/COQ6_monooxygenase"/>
</dbReference>
<dbReference type="GO" id="GO:0016705">
    <property type="term" value="F:oxidoreductase activity, acting on paired donors, with incorporation or reduction of molecular oxygen"/>
    <property type="evidence" value="ECO:0007669"/>
    <property type="project" value="InterPro"/>
</dbReference>
<evidence type="ECO:0000256" key="5">
    <source>
        <dbReference type="ARBA" id="ARBA00022827"/>
    </source>
</evidence>
<dbReference type="Proteomes" id="UP000244932">
    <property type="component" value="Unassembled WGS sequence"/>
</dbReference>
<evidence type="ECO:0000313" key="10">
    <source>
        <dbReference type="Proteomes" id="UP000244932"/>
    </source>
</evidence>
<evidence type="ECO:0000256" key="7">
    <source>
        <dbReference type="ARBA" id="ARBA00023033"/>
    </source>
</evidence>
<dbReference type="InterPro" id="IPR002938">
    <property type="entry name" value="FAD-bd"/>
</dbReference>
<dbReference type="InterPro" id="IPR036188">
    <property type="entry name" value="FAD/NAD-bd_sf"/>
</dbReference>
<dbReference type="InterPro" id="IPR018168">
    <property type="entry name" value="Ubi_Hdrlase_CS"/>
</dbReference>
<protein>
    <submittedName>
        <fullName evidence="9">2-octaprenyl-3-methyl-6-methoxy-1,4-benzoquinol hydroxylase</fullName>
        <ecNumber evidence="9">1.14.13.-</ecNumber>
    </submittedName>
</protein>
<dbReference type="Pfam" id="PF01494">
    <property type="entry name" value="FAD_binding_3"/>
    <property type="match status" value="1"/>
</dbReference>
<keyword evidence="4" id="KW-0285">Flavoprotein</keyword>
<evidence type="ECO:0000256" key="3">
    <source>
        <dbReference type="ARBA" id="ARBA00005349"/>
    </source>
</evidence>
<evidence type="ECO:0000256" key="6">
    <source>
        <dbReference type="ARBA" id="ARBA00023002"/>
    </source>
</evidence>
<feature type="domain" description="FAD-binding" evidence="8">
    <location>
        <begin position="7"/>
        <end position="345"/>
    </location>
</feature>
<dbReference type="UniPathway" id="UPA00232"/>
<keyword evidence="7" id="KW-0503">Monooxygenase</keyword>
<evidence type="ECO:0000256" key="1">
    <source>
        <dbReference type="ARBA" id="ARBA00001974"/>
    </source>
</evidence>
<sequence>MQIMNYDCDIAIVGGGLNGPALALALSGAGFSVTLIDALPVETRADPAFDGRAYAVALTSQNLLRALGIWSAVEDHAQPILDIVVSDGRAGQGGSPLHVHFDHREIEEGPFGALVEDRHLRSALIAAVAANEQITMRAPERVVAQHVDNTGATLTLESGESLRTRLIVGCDGRASGTAERGGIGRMAWGYDQTSLVCAIEHEKPHDGVAHQMFFPEGPLAILPLQGNRSSIVWTEETTRANAVQAMSDVGYLAALRPRFGDFLGDIRLAGQRYTYPLGLSLARSWTADRIVLAGDAAHGIHPLAGQGLNLGLRDIAALAEVLTDAKRRGEDFARASVLERYVRWRRFDTAGLAIATDGINRLFSNDNPILRGLRDLGLGAVNAVPRARRGFMREAAGLTGDLPRLLSGRAL</sequence>
<dbReference type="PROSITE" id="PS01304">
    <property type="entry name" value="UBIH"/>
    <property type="match status" value="1"/>
</dbReference>
<dbReference type="AlphaFoldDB" id="A0A2R8AEA6"/>
<dbReference type="GO" id="GO:0110142">
    <property type="term" value="C:ubiquinone biosynthesis complex"/>
    <property type="evidence" value="ECO:0007669"/>
    <property type="project" value="UniProtKB-ARBA"/>
</dbReference>
<comment type="cofactor">
    <cofactor evidence="1">
        <name>FAD</name>
        <dbReference type="ChEBI" id="CHEBI:57692"/>
    </cofactor>
</comment>
<dbReference type="EMBL" id="OMKW01000004">
    <property type="protein sequence ID" value="SPF30577.1"/>
    <property type="molecule type" value="Genomic_DNA"/>
</dbReference>
<dbReference type="FunFam" id="3.50.50.60:FF:000021">
    <property type="entry name" value="Ubiquinone biosynthesis monooxygenase COQ6"/>
    <property type="match status" value="1"/>
</dbReference>
<evidence type="ECO:0000256" key="2">
    <source>
        <dbReference type="ARBA" id="ARBA00004749"/>
    </source>
</evidence>
<dbReference type="Gene3D" id="3.50.50.60">
    <property type="entry name" value="FAD/NAD(P)-binding domain"/>
    <property type="match status" value="2"/>
</dbReference>
<evidence type="ECO:0000259" key="8">
    <source>
        <dbReference type="Pfam" id="PF01494"/>
    </source>
</evidence>
<name>A0A2R8AEA6_9RHOB</name>
<dbReference type="GO" id="GO:0004497">
    <property type="term" value="F:monooxygenase activity"/>
    <property type="evidence" value="ECO:0007669"/>
    <property type="project" value="UniProtKB-KW"/>
</dbReference>
<evidence type="ECO:0000313" key="9">
    <source>
        <dbReference type="EMBL" id="SPF30577.1"/>
    </source>
</evidence>
<keyword evidence="6 9" id="KW-0560">Oxidoreductase</keyword>
<keyword evidence="10" id="KW-1185">Reference proteome</keyword>
<accession>A0A2R8AEA6</accession>
<dbReference type="GO" id="GO:0071949">
    <property type="term" value="F:FAD binding"/>
    <property type="evidence" value="ECO:0007669"/>
    <property type="project" value="InterPro"/>
</dbReference>
<comment type="similarity">
    <text evidence="3">Belongs to the UbiH/COQ6 family.</text>
</comment>
<organism evidence="9 10">
    <name type="scientific">Pontivivens insulae</name>
    <dbReference type="NCBI Taxonomy" id="1639689"/>
    <lineage>
        <taxon>Bacteria</taxon>
        <taxon>Pseudomonadati</taxon>
        <taxon>Pseudomonadota</taxon>
        <taxon>Alphaproteobacteria</taxon>
        <taxon>Rhodobacterales</taxon>
        <taxon>Paracoccaceae</taxon>
        <taxon>Pontivivens</taxon>
    </lineage>
</organism>
<dbReference type="PANTHER" id="PTHR43876">
    <property type="entry name" value="UBIQUINONE BIOSYNTHESIS MONOOXYGENASE COQ6, MITOCHONDRIAL"/>
    <property type="match status" value="1"/>
</dbReference>
<dbReference type="NCBIfam" id="TIGR01988">
    <property type="entry name" value="Ubi-OHases"/>
    <property type="match status" value="1"/>
</dbReference>
<dbReference type="PRINTS" id="PR00420">
    <property type="entry name" value="RNGMNOXGNASE"/>
</dbReference>
<evidence type="ECO:0000256" key="4">
    <source>
        <dbReference type="ARBA" id="ARBA00022630"/>
    </source>
</evidence>